<dbReference type="InterPro" id="IPR005829">
    <property type="entry name" value="Sugar_transporter_CS"/>
</dbReference>
<dbReference type="PANTHER" id="PTHR23507">
    <property type="entry name" value="ZGC:174356"/>
    <property type="match status" value="1"/>
</dbReference>
<dbReference type="AlphaFoldDB" id="A0A034W8X9"/>
<feature type="transmembrane region" description="Helical" evidence="5">
    <location>
        <begin position="482"/>
        <end position="502"/>
    </location>
</feature>
<feature type="transmembrane region" description="Helical" evidence="5">
    <location>
        <begin position="204"/>
        <end position="231"/>
    </location>
</feature>
<feature type="transmembrane region" description="Helical" evidence="5">
    <location>
        <begin position="393"/>
        <end position="414"/>
    </location>
</feature>
<keyword evidence="2 5" id="KW-0812">Transmembrane</keyword>
<feature type="transmembrane region" description="Helical" evidence="5">
    <location>
        <begin position="139"/>
        <end position="162"/>
    </location>
</feature>
<keyword evidence="3 5" id="KW-1133">Transmembrane helix</keyword>
<evidence type="ECO:0000313" key="6">
    <source>
        <dbReference type="EMBL" id="JAC52046.1"/>
    </source>
</evidence>
<feature type="transmembrane region" description="Helical" evidence="5">
    <location>
        <begin position="174"/>
        <end position="192"/>
    </location>
</feature>
<feature type="transmembrane region" description="Helical" evidence="5">
    <location>
        <begin position="448"/>
        <end position="470"/>
    </location>
</feature>
<dbReference type="GO" id="GO:0016020">
    <property type="term" value="C:membrane"/>
    <property type="evidence" value="ECO:0007669"/>
    <property type="project" value="UniProtKB-SubCell"/>
</dbReference>
<feature type="transmembrane region" description="Helical" evidence="5">
    <location>
        <begin position="74"/>
        <end position="93"/>
    </location>
</feature>
<feature type="transmembrane region" description="Helical" evidence="5">
    <location>
        <begin position="355"/>
        <end position="381"/>
    </location>
</feature>
<evidence type="ECO:0000256" key="3">
    <source>
        <dbReference type="ARBA" id="ARBA00022989"/>
    </source>
</evidence>
<dbReference type="InterPro" id="IPR036259">
    <property type="entry name" value="MFS_trans_sf"/>
</dbReference>
<feature type="transmembrane region" description="Helical" evidence="5">
    <location>
        <begin position="271"/>
        <end position="292"/>
    </location>
</feature>
<dbReference type="Gene3D" id="1.20.1250.20">
    <property type="entry name" value="MFS general substrate transporter like domains"/>
    <property type="match status" value="1"/>
</dbReference>
<dbReference type="PROSITE" id="PS00216">
    <property type="entry name" value="SUGAR_TRANSPORT_1"/>
    <property type="match status" value="1"/>
</dbReference>
<evidence type="ECO:0000256" key="2">
    <source>
        <dbReference type="ARBA" id="ARBA00022692"/>
    </source>
</evidence>
<evidence type="ECO:0000256" key="4">
    <source>
        <dbReference type="ARBA" id="ARBA00023136"/>
    </source>
</evidence>
<dbReference type="EMBL" id="GAKP01006906">
    <property type="protein sequence ID" value="JAC52046.1"/>
    <property type="molecule type" value="Transcribed_RNA"/>
</dbReference>
<dbReference type="GO" id="GO:0022857">
    <property type="term" value="F:transmembrane transporter activity"/>
    <property type="evidence" value="ECO:0007669"/>
    <property type="project" value="InterPro"/>
</dbReference>
<comment type="subcellular location">
    <subcellularLocation>
        <location evidence="1">Membrane</location>
        <topology evidence="1">Multi-pass membrane protein</topology>
    </subcellularLocation>
</comment>
<name>A0A034W8X9_BACDO</name>
<evidence type="ECO:0000256" key="5">
    <source>
        <dbReference type="SAM" id="Phobius"/>
    </source>
</evidence>
<dbReference type="Pfam" id="PF07690">
    <property type="entry name" value="MFS_1"/>
    <property type="match status" value="1"/>
</dbReference>
<sequence length="549" mass="61928">MDTEPNNLSTLLAKNHRSRKYTRYSSIGSAELACDVISDASVSSLSEHASLRGSVETVTSITSSELDEFNWRRLRFYLVEPMVFILLFAYNLSETIVKNQIIYQTCTSIFYYNESDCGQLGTKNASEHVKQIETTIQPYAARIFMTSSLIESFVPAFCGVFIGAWSDRFGRKPLLITAYSGYALYYAIAAIISQLSTNSLVSPWYYLLAVLPLSLIGGSVTYSVATFCYISDVSSAQERPYRMATYEVALIGGLMAGSFISGYLYEATNATYVFLTSCCCIFVATCIILFFIPESLNRRRFQFVYNTVSEEEERERQLNASADETGEIQKLFDLAAVKEMWQTCFRPREYNDRAIIWLAMMACSISVFVIDGSMTVFYLFIREIFNWSVKEFTTFETINMFVTTIGNIMGIIVLKRLLKLSVVHIGILAFLSEAVGSCIKAFAVTNWFMYLAVGVSALRAMAHPMCRTIASNVLPPNELGKFFSFYSVLQAFLPFIASPIYAGIYSITLTSFPGFYNLLNANLFIIAICFLLVILRKKRAYPTRYQECL</sequence>
<organism evidence="6">
    <name type="scientific">Bactrocera dorsalis</name>
    <name type="common">Oriental fruit fly</name>
    <name type="synonym">Dacus dorsalis</name>
    <dbReference type="NCBI Taxonomy" id="27457"/>
    <lineage>
        <taxon>Eukaryota</taxon>
        <taxon>Metazoa</taxon>
        <taxon>Ecdysozoa</taxon>
        <taxon>Arthropoda</taxon>
        <taxon>Hexapoda</taxon>
        <taxon>Insecta</taxon>
        <taxon>Pterygota</taxon>
        <taxon>Neoptera</taxon>
        <taxon>Endopterygota</taxon>
        <taxon>Diptera</taxon>
        <taxon>Brachycera</taxon>
        <taxon>Muscomorpha</taxon>
        <taxon>Tephritoidea</taxon>
        <taxon>Tephritidae</taxon>
        <taxon>Bactrocera</taxon>
        <taxon>Bactrocera</taxon>
    </lineage>
</organism>
<proteinExistence type="predicted"/>
<keyword evidence="4 5" id="KW-0472">Membrane</keyword>
<feature type="transmembrane region" description="Helical" evidence="5">
    <location>
        <begin position="514"/>
        <end position="535"/>
    </location>
</feature>
<dbReference type="OrthoDB" id="430300at2759"/>
<dbReference type="InterPro" id="IPR011701">
    <property type="entry name" value="MFS"/>
</dbReference>
<gene>
    <name evidence="6" type="primary">S46A3</name>
</gene>
<evidence type="ECO:0000256" key="1">
    <source>
        <dbReference type="ARBA" id="ARBA00004141"/>
    </source>
</evidence>
<dbReference type="PANTHER" id="PTHR23507:SF39">
    <property type="entry name" value="GH23453P-RELATED"/>
    <property type="match status" value="1"/>
</dbReference>
<accession>A0A034W8X9</accession>
<dbReference type="SUPFAM" id="SSF103473">
    <property type="entry name" value="MFS general substrate transporter"/>
    <property type="match status" value="1"/>
</dbReference>
<feature type="transmembrane region" description="Helical" evidence="5">
    <location>
        <begin position="421"/>
        <end position="442"/>
    </location>
</feature>
<reference evidence="6" key="1">
    <citation type="journal article" date="2014" name="BMC Genomics">
        <title>Characterizing the developmental transcriptome of the oriental fruit fly, Bactrocera dorsalis (Diptera: Tephritidae) through comparative genomic analysis with Drosophila melanogaster utilizing modENCODE datasets.</title>
        <authorList>
            <person name="Geib S.M."/>
            <person name="Calla B."/>
            <person name="Hall B."/>
            <person name="Hou S."/>
            <person name="Manoukis N.C."/>
        </authorList>
    </citation>
    <scope>NUCLEOTIDE SEQUENCE</scope>
    <source>
        <strain evidence="6">Punador</strain>
    </source>
</reference>
<feature type="transmembrane region" description="Helical" evidence="5">
    <location>
        <begin position="243"/>
        <end position="265"/>
    </location>
</feature>
<protein>
    <submittedName>
        <fullName evidence="6">Solute carrier family 46 member 3</fullName>
    </submittedName>
</protein>